<proteinExistence type="predicted"/>
<name>A0ABS7FNR0_9ACTN</name>
<protein>
    <recommendedName>
        <fullName evidence="4">Lipoprotein</fullName>
    </recommendedName>
</protein>
<reference evidence="2 3" key="1">
    <citation type="submission" date="2021-07" db="EMBL/GenBank/DDBJ databases">
        <title>Actinomadura sp. PM05-2 isolated from lichen.</title>
        <authorList>
            <person name="Somphong A."/>
            <person name="Phongsopitanun W."/>
            <person name="Tanasupawat S."/>
            <person name="Peongsungnone V."/>
        </authorList>
    </citation>
    <scope>NUCLEOTIDE SEQUENCE [LARGE SCALE GENOMIC DNA]</scope>
    <source>
        <strain evidence="2 3">PM05-2</strain>
    </source>
</reference>
<evidence type="ECO:0000256" key="1">
    <source>
        <dbReference type="SAM" id="SignalP"/>
    </source>
</evidence>
<evidence type="ECO:0000313" key="3">
    <source>
        <dbReference type="Proteomes" id="UP000774570"/>
    </source>
</evidence>
<dbReference type="RefSeq" id="WP_220164114.1">
    <property type="nucleotide sequence ID" value="NZ_JAIBOA010000003.1"/>
</dbReference>
<accession>A0ABS7FNR0</accession>
<dbReference type="EMBL" id="JAIBOA010000003">
    <property type="protein sequence ID" value="MBW8481961.1"/>
    <property type="molecule type" value="Genomic_DNA"/>
</dbReference>
<comment type="caution">
    <text evidence="2">The sequence shown here is derived from an EMBL/GenBank/DDBJ whole genome shotgun (WGS) entry which is preliminary data.</text>
</comment>
<keyword evidence="3" id="KW-1185">Reference proteome</keyword>
<evidence type="ECO:0008006" key="4">
    <source>
        <dbReference type="Google" id="ProtNLM"/>
    </source>
</evidence>
<gene>
    <name evidence="2" type="ORF">K1Y72_06260</name>
</gene>
<feature type="chain" id="PRO_5045089858" description="Lipoprotein" evidence="1">
    <location>
        <begin position="27"/>
        <end position="172"/>
    </location>
</feature>
<keyword evidence="1" id="KW-0732">Signal</keyword>
<organism evidence="2 3">
    <name type="scientific">Actinomadura parmotrematis</name>
    <dbReference type="NCBI Taxonomy" id="2864039"/>
    <lineage>
        <taxon>Bacteria</taxon>
        <taxon>Bacillati</taxon>
        <taxon>Actinomycetota</taxon>
        <taxon>Actinomycetes</taxon>
        <taxon>Streptosporangiales</taxon>
        <taxon>Thermomonosporaceae</taxon>
        <taxon>Actinomadura</taxon>
    </lineage>
</organism>
<evidence type="ECO:0000313" key="2">
    <source>
        <dbReference type="EMBL" id="MBW8481961.1"/>
    </source>
</evidence>
<feature type="signal peptide" evidence="1">
    <location>
        <begin position="1"/>
        <end position="26"/>
    </location>
</feature>
<sequence length="172" mass="18447">MRKFVTAGAAATALAVSLGLAAPASAATGHEVRTGGTLRSAATASAAAGTFMRVGKVHQYTVPPVRGAQVWGHWYWARKGTGKPFVFIVAKIKDTRGDGKSAGFCYDLVIKSENVAIDDMCLVNTKGDGKTLRIADAFPDWKNTEFRLRAAVGKLKKDTFYVSAQGKWRKLP</sequence>
<dbReference type="Proteomes" id="UP000774570">
    <property type="component" value="Unassembled WGS sequence"/>
</dbReference>